<dbReference type="Pfam" id="PF00656">
    <property type="entry name" value="Peptidase_C14"/>
    <property type="match status" value="1"/>
</dbReference>
<evidence type="ECO:0000259" key="1">
    <source>
        <dbReference type="Pfam" id="PF00656"/>
    </source>
</evidence>
<dbReference type="GO" id="GO:0004197">
    <property type="term" value="F:cysteine-type endopeptidase activity"/>
    <property type="evidence" value="ECO:0007669"/>
    <property type="project" value="InterPro"/>
</dbReference>
<evidence type="ECO:0000313" key="3">
    <source>
        <dbReference type="EMBL" id="EDX72966.1"/>
    </source>
</evidence>
<dbReference type="AlphaFoldDB" id="B4VYF1"/>
<dbReference type="PANTHER" id="PTHR48104:SF30">
    <property type="entry name" value="METACASPASE-1"/>
    <property type="match status" value="1"/>
</dbReference>
<dbReference type="InterPro" id="IPR011189">
    <property type="entry name" value="UCP_caspase_lke"/>
</dbReference>
<sequence>MYHLSRRHFLQFAGSTLATLGLSQWDIIQKSHRYAKVLAQDTPRKLALLVGINQYPNSDRFGNLAGCVTDVDLQEYLLIHRFGFHPHDIVRLTSDETPNKQPTRQIILTAFEEHLIKQAKPGDVVVFHFSGHGSRLYDPNSLQNCPNQIVNDQLNSTLVPADDGQNGIALDIMGRSLFLLMSALNTENVTAVLDSCYSGGGTRGNFRVRSVSGKEFQPSPEEIAYQKRWMEMLQLSPEKVTNRRCRGVAKGIVVASAQRDQEALDAYLGGFYAGAFTYLMTQYLWQETDTVGNAIAKIAHNIKSLSSQVPLADGDRNRPIYFFNRQVPPADAVITQVNGDEAMLWLGGVGRESLEAFQPGATFAMANDGGQNSGKLELVSRDGLWGEAKLVERGGVTSLQPGMLLQEYSRVIPANLTLRLGVDPSLSGEINLLQNAIAALPRTEIVPAQPGNVPYPGGVQSILSRVSADSRRELQRDGVANLPAVGSIGLFTEAFVPVPRSFGEVGETVVGAIERLEPKLKSFLATHIIKKTLNAGASQLNVDVSMHLVEEPEQVLARTTTGREQASQESVYPNRLPVQKLFQFRVTNRESEPLYLTTLLIDSTGGLVVVFPYLYPTSNEGMRLDPGRTLTIGDPKQLRLQAKESGTAEALVIASRTPMERAVKTLVSLAQELNRSEGALALREPVEVVGDLLADLSEERSIAAVRARRISTAEIATLSITFEVS</sequence>
<evidence type="ECO:0000259" key="2">
    <source>
        <dbReference type="Pfam" id="PF14326"/>
    </source>
</evidence>
<dbReference type="PANTHER" id="PTHR48104">
    <property type="entry name" value="METACASPASE-4"/>
    <property type="match status" value="1"/>
</dbReference>
<feature type="domain" description="Peptidase C14 caspase" evidence="1">
    <location>
        <begin position="44"/>
        <end position="310"/>
    </location>
</feature>
<dbReference type="InterPro" id="IPR011600">
    <property type="entry name" value="Pept_C14_caspase"/>
</dbReference>
<dbReference type="Proteomes" id="UP000003835">
    <property type="component" value="Unassembled WGS sequence"/>
</dbReference>
<protein>
    <submittedName>
        <fullName evidence="3">Caspase domain protein</fullName>
    </submittedName>
</protein>
<dbReference type="Pfam" id="PF14326">
    <property type="entry name" value="DUF4384"/>
    <property type="match status" value="1"/>
</dbReference>
<dbReference type="PROSITE" id="PS51318">
    <property type="entry name" value="TAT"/>
    <property type="match status" value="1"/>
</dbReference>
<keyword evidence="4" id="KW-1185">Reference proteome</keyword>
<dbReference type="OrthoDB" id="505527at2"/>
<dbReference type="InterPro" id="IPR006311">
    <property type="entry name" value="TAT_signal"/>
</dbReference>
<name>B4VYF1_9CYAN</name>
<dbReference type="SUPFAM" id="SSF52129">
    <property type="entry name" value="Caspase-like"/>
    <property type="match status" value="1"/>
</dbReference>
<dbReference type="GO" id="GO:0006508">
    <property type="term" value="P:proteolysis"/>
    <property type="evidence" value="ECO:0007669"/>
    <property type="project" value="InterPro"/>
</dbReference>
<dbReference type="HOGENOM" id="CLU_023909_0_0_3"/>
<accession>B4VYF1</accession>
<dbReference type="STRING" id="118168.MC7420_2584"/>
<dbReference type="PIRSF" id="PIRSF007398">
    <property type="entry name" value="Sll0148_caspase"/>
    <property type="match status" value="1"/>
</dbReference>
<reference evidence="3 4" key="1">
    <citation type="submission" date="2008-07" db="EMBL/GenBank/DDBJ databases">
        <authorList>
            <person name="Tandeau de Marsac N."/>
            <person name="Ferriera S."/>
            <person name="Johnson J."/>
            <person name="Kravitz S."/>
            <person name="Beeson K."/>
            <person name="Sutton G."/>
            <person name="Rogers Y.-H."/>
            <person name="Friedman R."/>
            <person name="Frazier M."/>
            <person name="Venter J.C."/>
        </authorList>
    </citation>
    <scope>NUCLEOTIDE SEQUENCE [LARGE SCALE GENOMIC DNA]</scope>
    <source>
        <strain evidence="3 4">PCC 7420</strain>
    </source>
</reference>
<dbReference type="Gene3D" id="3.40.50.1460">
    <property type="match status" value="1"/>
</dbReference>
<dbReference type="GO" id="GO:0005737">
    <property type="term" value="C:cytoplasm"/>
    <property type="evidence" value="ECO:0007669"/>
    <property type="project" value="TreeGrafter"/>
</dbReference>
<proteinExistence type="predicted"/>
<dbReference type="InterPro" id="IPR025493">
    <property type="entry name" value="DUF4384"/>
</dbReference>
<organism evidence="3 4">
    <name type="scientific">Coleofasciculus chthonoplastes PCC 7420</name>
    <dbReference type="NCBI Taxonomy" id="118168"/>
    <lineage>
        <taxon>Bacteria</taxon>
        <taxon>Bacillati</taxon>
        <taxon>Cyanobacteriota</taxon>
        <taxon>Cyanophyceae</taxon>
        <taxon>Coleofasciculales</taxon>
        <taxon>Coleofasciculaceae</taxon>
        <taxon>Coleofasciculus</taxon>
    </lineage>
</organism>
<dbReference type="InterPro" id="IPR050452">
    <property type="entry name" value="Metacaspase"/>
</dbReference>
<gene>
    <name evidence="3" type="ORF">MC7420_2584</name>
</gene>
<dbReference type="eggNOG" id="COG4249">
    <property type="taxonomic scope" value="Bacteria"/>
</dbReference>
<dbReference type="InterPro" id="IPR029030">
    <property type="entry name" value="Caspase-like_dom_sf"/>
</dbReference>
<dbReference type="RefSeq" id="WP_006103768.1">
    <property type="nucleotide sequence ID" value="NZ_DS989860.1"/>
</dbReference>
<feature type="domain" description="DUF4384" evidence="2">
    <location>
        <begin position="582"/>
        <end position="658"/>
    </location>
</feature>
<evidence type="ECO:0000313" key="4">
    <source>
        <dbReference type="Proteomes" id="UP000003835"/>
    </source>
</evidence>
<dbReference type="EMBL" id="DS989860">
    <property type="protein sequence ID" value="EDX72966.1"/>
    <property type="molecule type" value="Genomic_DNA"/>
</dbReference>